<sequence length="82" mass="9615">MRDVTDEAHELPRHQIAGENILSADEQDEQNARIHRHLHDRHGEDEYLLRFALRVFQRGCRILKLDGFIVPAHKRLDHADGD</sequence>
<dbReference type="AlphaFoldDB" id="A0A645BXR9"/>
<dbReference type="EMBL" id="VSSQ01021958">
    <property type="protein sequence ID" value="MPM67913.1"/>
    <property type="molecule type" value="Genomic_DNA"/>
</dbReference>
<evidence type="ECO:0000313" key="2">
    <source>
        <dbReference type="EMBL" id="MPM67913.1"/>
    </source>
</evidence>
<protein>
    <submittedName>
        <fullName evidence="2">Uncharacterized protein</fullName>
    </submittedName>
</protein>
<feature type="region of interest" description="Disordered" evidence="1">
    <location>
        <begin position="1"/>
        <end position="22"/>
    </location>
</feature>
<comment type="caution">
    <text evidence="2">The sequence shown here is derived from an EMBL/GenBank/DDBJ whole genome shotgun (WGS) entry which is preliminary data.</text>
</comment>
<organism evidence="2">
    <name type="scientific">bioreactor metagenome</name>
    <dbReference type="NCBI Taxonomy" id="1076179"/>
    <lineage>
        <taxon>unclassified sequences</taxon>
        <taxon>metagenomes</taxon>
        <taxon>ecological metagenomes</taxon>
    </lineage>
</organism>
<proteinExistence type="predicted"/>
<feature type="compositionally biased region" description="Basic and acidic residues" evidence="1">
    <location>
        <begin position="1"/>
        <end position="13"/>
    </location>
</feature>
<reference evidence="2" key="1">
    <citation type="submission" date="2019-08" db="EMBL/GenBank/DDBJ databases">
        <authorList>
            <person name="Kucharzyk K."/>
            <person name="Murdoch R.W."/>
            <person name="Higgins S."/>
            <person name="Loffler F."/>
        </authorList>
    </citation>
    <scope>NUCLEOTIDE SEQUENCE</scope>
</reference>
<accession>A0A645BXR9</accession>
<evidence type="ECO:0000256" key="1">
    <source>
        <dbReference type="SAM" id="MobiDB-lite"/>
    </source>
</evidence>
<name>A0A645BXR9_9ZZZZ</name>
<gene>
    <name evidence="2" type="ORF">SDC9_114838</name>
</gene>